<reference evidence="9 11" key="8">
    <citation type="journal article" date="2007" name="Science">
        <title>Sequence finishing and mapping of Drosophila melanogaster heterochromatin.</title>
        <authorList>
            <person name="Hoskins R.A."/>
            <person name="Carlson J.W."/>
            <person name="Kennedy C."/>
            <person name="Acevedo D."/>
            <person name="Evans-Holm M."/>
            <person name="Frise E."/>
            <person name="Wan K.H."/>
            <person name="Park S."/>
            <person name="Mendez-Lago M."/>
            <person name="Rossi F."/>
            <person name="Villasante A."/>
            <person name="Dimitri P."/>
            <person name="Karpen G.H."/>
            <person name="Celniker S.E."/>
        </authorList>
    </citation>
    <scope>NUCLEOTIDE SEQUENCE [LARGE SCALE GENOMIC DNA]</scope>
    <source>
        <strain evidence="11">Berkeley</strain>
    </source>
</reference>
<feature type="region of interest" description="Disordered" evidence="6">
    <location>
        <begin position="87"/>
        <end position="112"/>
    </location>
</feature>
<dbReference type="Pfam" id="PF02847">
    <property type="entry name" value="MA3"/>
    <property type="match status" value="1"/>
</dbReference>
<proteinExistence type="evidence at protein level"/>
<keyword evidence="5" id="KW-0648">Protein biosynthesis</keyword>
<feature type="compositionally biased region" description="Low complexity" evidence="6">
    <location>
        <begin position="94"/>
        <end position="110"/>
    </location>
</feature>
<dbReference type="Pfam" id="PF02854">
    <property type="entry name" value="MIF4G"/>
    <property type="match status" value="1"/>
</dbReference>
<feature type="region of interest" description="Disordered" evidence="6">
    <location>
        <begin position="1405"/>
        <end position="1539"/>
    </location>
</feature>
<feature type="compositionally biased region" description="Low complexity" evidence="6">
    <location>
        <begin position="1465"/>
        <end position="1478"/>
    </location>
</feature>
<dbReference type="InterPro" id="IPR016024">
    <property type="entry name" value="ARM-type_fold"/>
</dbReference>
<feature type="domain" description="W2" evidence="7">
    <location>
        <begin position="1759"/>
        <end position="1919"/>
    </location>
</feature>
<dbReference type="GO" id="GO:0006413">
    <property type="term" value="P:translational initiation"/>
    <property type="evidence" value="ECO:0000250"/>
    <property type="project" value="FlyBase"/>
</dbReference>
<evidence type="ECO:0000259" key="7">
    <source>
        <dbReference type="PROSITE" id="PS51363"/>
    </source>
</evidence>
<dbReference type="GlyGen" id="A8DZ29">
    <property type="glycosylation" value="6 sites, 1 O-linked glycan (1 site)"/>
</dbReference>
<feature type="domain" description="MI" evidence="8">
    <location>
        <begin position="1553"/>
        <end position="1686"/>
    </location>
</feature>
<dbReference type="EMBL" id="AE014135">
    <property type="protein sequence ID" value="ABV53593.1"/>
    <property type="molecule type" value="Genomic_DNA"/>
</dbReference>
<dbReference type="GO" id="GO:0000340">
    <property type="term" value="F:RNA 7-methylguanosine cap binding"/>
    <property type="evidence" value="ECO:0000314"/>
    <property type="project" value="FlyBase"/>
</dbReference>
<reference evidence="9 11" key="1">
    <citation type="journal article" date="2000" name="Science">
        <title>The genome sequence of Drosophila melanogaster.</title>
        <authorList>
            <person name="Adams M.D."/>
            <person name="Celniker S.E."/>
            <person name="Holt R.A."/>
            <person name="Evans C.A."/>
            <person name="Gocayne J.D."/>
            <person name="Amanatides P.G."/>
            <person name="Scherer S.E."/>
            <person name="Li P.W."/>
            <person name="Hoskins R.A."/>
            <person name="Galle R.F."/>
            <person name="George R.A."/>
            <person name="Lewis S.E."/>
            <person name="Richards S."/>
            <person name="Ashburner M."/>
            <person name="Henderson S.N."/>
            <person name="Sutton G.G."/>
            <person name="Wortman J.R."/>
            <person name="Yandell M.D."/>
            <person name="Zhang Q."/>
            <person name="Chen L.X."/>
            <person name="Brandon R.C."/>
            <person name="Rogers Y.H."/>
            <person name="Blazej R.G."/>
            <person name="Champe M."/>
            <person name="Pfeiffer B.D."/>
            <person name="Wan K.H."/>
            <person name="Doyle C."/>
            <person name="Baxter E.G."/>
            <person name="Helt G."/>
            <person name="Nelson C.R."/>
            <person name="Gabor G.L."/>
            <person name="Abril J.F."/>
            <person name="Agbayani A."/>
            <person name="An H.J."/>
            <person name="Andrews-Pfannkoch C."/>
            <person name="Baldwin D."/>
            <person name="Ballew R.M."/>
            <person name="Basu A."/>
            <person name="Baxendale J."/>
            <person name="Bayraktaroglu L."/>
            <person name="Beasley E.M."/>
            <person name="Beeson K.Y."/>
            <person name="Benos P.V."/>
            <person name="Berman B.P."/>
            <person name="Bhandari D."/>
            <person name="Bolshakov S."/>
            <person name="Borkova D."/>
            <person name="Botchan M.R."/>
            <person name="Bouck J."/>
            <person name="Brokstein P."/>
            <person name="Brottier P."/>
            <person name="Burtis K.C."/>
            <person name="Busam D.A."/>
            <person name="Butler H."/>
            <person name="Cadieu E."/>
            <person name="Center A."/>
            <person name="Chandra I."/>
            <person name="Cherry J.M."/>
            <person name="Cawley S."/>
            <person name="Dahlke C."/>
            <person name="Davenport L.B."/>
            <person name="Davies P."/>
            <person name="de Pablos B."/>
            <person name="Delcher A."/>
            <person name="Deng Z."/>
            <person name="Mays A.D."/>
            <person name="Dew I."/>
            <person name="Dietz S.M."/>
            <person name="Dodson K."/>
            <person name="Doup L.E."/>
            <person name="Downes M."/>
            <person name="Dugan-Rocha S."/>
            <person name="Dunkov B.C."/>
            <person name="Dunn P."/>
            <person name="Durbin K.J."/>
            <person name="Evangelista C.C."/>
            <person name="Ferraz C."/>
            <person name="Ferriera S."/>
            <person name="Fleischmann W."/>
            <person name="Fosler C."/>
            <person name="Gabrielian A.E."/>
            <person name="Garg N.S."/>
            <person name="Gelbart W.M."/>
            <person name="Glasser K."/>
            <person name="Glodek A."/>
            <person name="Gong F."/>
            <person name="Gorrell J.H."/>
            <person name="Gu Z."/>
            <person name="Guan P."/>
            <person name="Harris M."/>
            <person name="Harris N.L."/>
            <person name="Harvey D."/>
            <person name="Heiman T.J."/>
            <person name="Hernandez J.R."/>
            <person name="Houck J."/>
            <person name="Hostin D."/>
            <person name="Houston K.A."/>
            <person name="Howland T.J."/>
            <person name="Wei M.H."/>
            <person name="Ibegwam C."/>
            <person name="Jalali M."/>
            <person name="Kalush F."/>
            <person name="Karpen G.H."/>
            <person name="Ke Z."/>
            <person name="Kennison J.A."/>
            <person name="Ketchum K.A."/>
            <person name="Kimmel B.E."/>
            <person name="Kodira C.D."/>
            <person name="Kraft C."/>
            <person name="Kravitz S."/>
            <person name="Kulp D."/>
            <person name="Lai Z."/>
            <person name="Lasko P."/>
            <person name="Lei Y."/>
            <person name="Levitsky A.A."/>
            <person name="Li J."/>
            <person name="Li Z."/>
            <person name="Liang Y."/>
            <person name="Lin X."/>
            <person name="Liu X."/>
            <person name="Mattei B."/>
            <person name="McIntosh T.C."/>
            <person name="McLeod M.P."/>
            <person name="McPherson D."/>
            <person name="Merkulov G."/>
            <person name="Milshina N.V."/>
            <person name="Mobarry C."/>
            <person name="Morris J."/>
            <person name="Moshrefi A."/>
            <person name="Mount S.M."/>
            <person name="Moy M."/>
            <person name="Murphy B."/>
            <person name="Murphy L."/>
            <person name="Muzny D.M."/>
            <person name="Nelson D.L."/>
            <person name="Nelson D.R."/>
            <person name="Nelson K.A."/>
            <person name="Nixon K."/>
            <person name="Nusskern D.R."/>
            <person name="Pacleb J.M."/>
            <person name="Palazzolo M."/>
            <person name="Pittman G.S."/>
            <person name="Pan S."/>
            <person name="Pollard J."/>
            <person name="Puri V."/>
            <person name="Reese M.G."/>
            <person name="Reinert K."/>
            <person name="Remington K."/>
            <person name="Saunders R.D."/>
            <person name="Scheeler F."/>
            <person name="Shen H."/>
            <person name="Shue B.C."/>
            <person name="Siden-Kiamos I."/>
            <person name="Simpson M."/>
            <person name="Skupski M.P."/>
            <person name="Smith T."/>
            <person name="Spier E."/>
            <person name="Spradling A.C."/>
            <person name="Stapleton M."/>
            <person name="Strong R."/>
            <person name="Sun E."/>
            <person name="Svirskas R."/>
            <person name="Tector C."/>
            <person name="Turner R."/>
            <person name="Venter E."/>
            <person name="Wang A.H."/>
            <person name="Wang X."/>
            <person name="Wang Z.Y."/>
            <person name="Wassarman D.A."/>
            <person name="Weinstock G.M."/>
            <person name="Weissenbach J."/>
            <person name="Williams S.M."/>
            <person name="WoodageT"/>
            <person name="Worley K.C."/>
            <person name="Wu D."/>
            <person name="Yang S."/>
            <person name="Yao Q.A."/>
            <person name="Ye J."/>
            <person name="Yeh R.F."/>
            <person name="Zaveri J.S."/>
            <person name="Zhan M."/>
            <person name="Zhang G."/>
            <person name="Zhao Q."/>
            <person name="Zheng L."/>
            <person name="Zheng X.H."/>
            <person name="Zhong F.N."/>
            <person name="Zhong W."/>
            <person name="Zhou X."/>
            <person name="Zhu S."/>
            <person name="Zhu X."/>
            <person name="Smith H.O."/>
            <person name="Gibbs R.A."/>
            <person name="Myers E.W."/>
            <person name="Rubin G.M."/>
            <person name="Venter J.C."/>
        </authorList>
    </citation>
    <scope>NUCLEOTIDE SEQUENCE [LARGE SCALE GENOMIC DNA]</scope>
    <source>
        <strain evidence="11">Berkeley</strain>
    </source>
</reference>
<dbReference type="PANTHER" id="PTHR23253:SF78">
    <property type="entry name" value="EUKARYOTIC TRANSLATION INITIATION FACTOR 4G1, ISOFORM B-RELATED"/>
    <property type="match status" value="1"/>
</dbReference>
<feature type="compositionally biased region" description="Polar residues" evidence="6">
    <location>
        <begin position="1530"/>
        <end position="1539"/>
    </location>
</feature>
<dbReference type="Reactome" id="R-DME-975957">
    <property type="pathway name" value="Nonsense Mediated Decay (NMD) enhanced by the Exon Junction Complex (EJC)"/>
</dbReference>
<protein>
    <submittedName>
        <fullName evidence="9">Eukaryotic translation initiation factor 4G1, isoform B</fullName>
    </submittedName>
</protein>
<dbReference type="Pfam" id="PF21140">
    <property type="entry name" value="eIF4G1-like_eIF4E-bd"/>
    <property type="match status" value="1"/>
</dbReference>
<dbReference type="Gene3D" id="1.25.40.180">
    <property type="match status" value="3"/>
</dbReference>
<feature type="compositionally biased region" description="Polar residues" evidence="6">
    <location>
        <begin position="528"/>
        <end position="550"/>
    </location>
</feature>
<evidence type="ECO:0000313" key="10">
    <source>
        <dbReference type="FlyBase" id="FBgn0023213"/>
    </source>
</evidence>
<dbReference type="GO" id="GO:0003743">
    <property type="term" value="F:translation initiation factor activity"/>
    <property type="evidence" value="ECO:0000250"/>
    <property type="project" value="FlyBase"/>
</dbReference>
<dbReference type="FunFam" id="1.25.40.180:FF:000082">
    <property type="entry name" value="Uncharacterized protein, isoform A"/>
    <property type="match status" value="1"/>
</dbReference>
<dbReference type="FunFam" id="1.25.40.180:FF:000044">
    <property type="entry name" value="Eukaryotic translation initiation factor 4G1, isoform B"/>
    <property type="match status" value="1"/>
</dbReference>
<dbReference type="FunCoup" id="A8DZ29">
    <property type="interactions" value="1419"/>
</dbReference>
<feature type="compositionally biased region" description="Low complexity" evidence="6">
    <location>
        <begin position="282"/>
        <end position="294"/>
    </location>
</feature>
<dbReference type="GO" id="GO:0016281">
    <property type="term" value="C:eukaryotic translation initiation factor 4F complex"/>
    <property type="evidence" value="ECO:0000314"/>
    <property type="project" value="FlyBase"/>
</dbReference>
<evidence type="ECO:0000256" key="4">
    <source>
        <dbReference type="ARBA" id="ARBA00022845"/>
    </source>
</evidence>
<feature type="compositionally biased region" description="Basic and acidic residues" evidence="6">
    <location>
        <begin position="829"/>
        <end position="839"/>
    </location>
</feature>
<feature type="compositionally biased region" description="Low complexity" evidence="6">
    <location>
        <begin position="1487"/>
        <end position="1497"/>
    </location>
</feature>
<dbReference type="OMA" id="CRCLVTX"/>
<dbReference type="SMART" id="SM00544">
    <property type="entry name" value="MA3"/>
    <property type="match status" value="1"/>
</dbReference>
<keyword evidence="12" id="KW-1267">Proteomics identification</keyword>
<feature type="compositionally biased region" description="Polar residues" evidence="6">
    <location>
        <begin position="1353"/>
        <end position="1365"/>
    </location>
</feature>
<dbReference type="PANTHER" id="PTHR23253">
    <property type="entry name" value="EUKARYOTIC TRANSLATION INITIATION FACTOR 4 GAMMA"/>
    <property type="match status" value="1"/>
</dbReference>
<reference evidence="9 11" key="10">
    <citation type="journal article" date="2015" name="G3 (Bethesda)">
        <title>Gene Model Annotations for Drosophila melanogaster: The Rule-Benders.</title>
        <authorList>
            <consortium name="FlyBase Consortium"/>
            <person name="Crosby M.A."/>
            <person name="Gramates L.S."/>
            <person name="Dos Santos G."/>
            <person name="Matthews B.B."/>
            <person name="St Pierre S.E."/>
            <person name="Zhou P."/>
            <person name="Schroeder A.J."/>
            <person name="Falls K."/>
            <person name="Emmert D.B."/>
            <person name="Russo S.M."/>
            <person name="Gelbart W.M."/>
            <person name="null"/>
        </authorList>
    </citation>
    <scope>NUCLEOTIDE SEQUENCE [LARGE SCALE GENOMIC DNA]</scope>
    <source>
        <strain evidence="11">Berkeley</strain>
    </source>
</reference>
<dbReference type="GO" id="GO:0003723">
    <property type="term" value="F:RNA binding"/>
    <property type="evidence" value="ECO:0000314"/>
    <property type="project" value="FlyBase"/>
</dbReference>
<dbReference type="ExpressionAtlas" id="A8DZ29">
    <property type="expression patterns" value="baseline and differential"/>
</dbReference>
<dbReference type="GO" id="GO:0005829">
    <property type="term" value="C:cytosol"/>
    <property type="evidence" value="ECO:0007005"/>
    <property type="project" value="FlyBase"/>
</dbReference>
<dbReference type="Reactome" id="R-DME-156827">
    <property type="pathway name" value="L13a-mediated translational silencing of Ceruloplasmin expression"/>
</dbReference>
<feature type="compositionally biased region" description="Basic and acidic residues" evidence="6">
    <location>
        <begin position="739"/>
        <end position="756"/>
    </location>
</feature>
<gene>
    <name evidence="9 10" type="primary">eIF4G1</name>
    <name evidence="9" type="synonym">deIF4G</name>
    <name evidence="9" type="synonym">Dmel\CG10811</name>
    <name evidence="9" type="synonym">eIF-4G</name>
    <name evidence="9" type="synonym">eiF-4G</name>
    <name evidence="9" type="synonym">EIF4G</name>
    <name evidence="9" type="synonym">Eif4G</name>
    <name evidence="9" type="synonym">eIF4G</name>
    <name evidence="9" type="synonym">eIF4g</name>
    <name evidence="9" type="synonym">EIF4G1</name>
    <name evidence="9" type="synonym">p200</name>
    <name evidence="9 10" type="ORF">CG10811</name>
    <name evidence="9" type="ORF">Dmel_CG10811</name>
</gene>
<dbReference type="CTD" id="1981"/>
<evidence type="ECO:0007829" key="12">
    <source>
        <dbReference type="PeptideAtlas" id="A8DZ29"/>
    </source>
</evidence>
<dbReference type="Reactome" id="R-DME-166208">
    <property type="pathway name" value="mTORC1-mediated signalling"/>
</dbReference>
<evidence type="ECO:0000259" key="8">
    <source>
        <dbReference type="PROSITE" id="PS51366"/>
    </source>
</evidence>
<dbReference type="Reactome" id="R-DME-72702">
    <property type="pathway name" value="Ribosomal scanning and start codon recognition"/>
</dbReference>
<dbReference type="Bgee" id="FBgn0023213">
    <property type="expression patterns" value="Expressed in adult Malpighian tubule principal cell of lower segment in Malpighian tubule and 269 other cell types or tissues"/>
</dbReference>
<sequence>MQQAIPTLPTQSDIDKAMQPHSAQNMILPANKKTKKYDQQVPTSKPQSLHQPLQPQHSHPTAQPQFQINKAYNVVSILKASAQIAQQSPHLTNQQHPPIHHPQQTQQHQQSYTNVVNRSLSASEPVRAQSSVICNGSSILTVNSRQLNSGDMNSTAIYNISSYRKLTGSLDGNVCFLNVQDIKQNGNISGSVVSNKSIVGVGSEKSSCTGVSINNQIVLPNAQIGTSMGIAGTTTAGTSYMHEKNIVGVSVNCVNTSKKYDFNNSSLLSNNSYPASTAEYVSTGNNNSGNTRSNPQSGGIFRGPPSTPNAPRGASGGATRHVHVQPMYSQPLHQNMVLQQYTQYNPRQQTFPASHLQYAPAPMPYYQYQYVPTLQQQPPHTRSAVTVNTNVNVGNNLQPVQSGPNGPLPVPGASSSQIQLLTSTVQPGASTVMGVGGPGSTMGQVGVPPMVGVGVMTTSVQPQPVQVQPASRRRHQHRLQIIDPTTKKNILDDFDKTKSNTDNEFSDQVTSTNTPATVLSEGPIRIPQQESVGLNNLTSTSSQGSESRTNAPYIPIETTPISRTDVGPTPIVSAMTDAPSVEILPTPQRGRSKKIPIVSPKNVSESIVAPITDETDDAGSTPISRATEESMPPNQTHPNLLISDSSKHKQAVSNSEISKDAPTGLKEMHVAELESSVASENHPAGILDVNVNKSSQSLDFSADPEIDSIGAISPTSPNAVSPILHEVLDNTELSKKLENSTTERFKDSQSVEKPTHQELSLRNATDETEISAMALQDVNSLDNNQIEKTYPSKPKLNVDVSEDISSRESAIKSTSTKNTGVDVGLQSDSKPETTLNDKQDSTDLKVKVSAKISSIINYNEGQWSPNNPSGKKQYDREQLLQLREVKASRIQPEVKNVSILPQPNLMPSFIRNNNNNKRVQSMVGIIGNRSNESAGNYIGKQMSMSGVQSGGGRSSMKGMIHVNLSLNQDVKLSENENAWRPRVLNKSDGDSDAKSALEKDELVRRVRGILNKLTPERFDTLVEEIIKLKIDTPDKVDEVIVLVFEKAIDEPNFSVSYARLCQRLAAEVKVIDERMESETKSNSAHFRNALLDKTEQEFTQNVSQSTAKEKKLQPIVDKIKKCTDANEKAELEAFLEEEERKIRRRSGGTVRFIGELFKISMLTGKIIYSCIDTLLNPHSEDMLECLCKLLTTVGAKFEKTPVNSKDPSRCYSLEKSITRMQAIASKTDKDGARVSSRVRFMLQDVIDLRKNKWQTSRNEAPKTMGQIEKEAKNEQLSAQYFGTLSSTTPGGSQGGSGKRDDRGNSRYGESRSSSAYGGSHSQRGDNGNLRHQQQNNVGGNVSGGAGHSNGNNDENTWHVQTSKGSRSLAVDSNKLEGLSKLSDQNLETKKMGGLTQFIWISSDTTRLSSAPTPTPSNPFAVLSSLIDKNSNERDRDRSGPRNKGSYNKGSMERDRYDRGMHSRTGSSQGSRENSSSRGGQQGRTLLSSSVQKSTSHSKYTQQAPPTRHTVKAQSSVGSSNVNTGPLYRGSEQQTSATFSQTTRSVAPVAVFIEASETDLKLIKSVVSEIVDLSAASKEVTPGAVSCIKRVPEKLRCSFIYYILTDYLHLANVGKQYRRYLSIAVSQLIQQNYISADHLRLAYNEFTVYANDLIVDIPELWLYILQFAGPLIVKKILTISDLWNNNLKENSPSNVAKKFLKTYLIYCTQEVGPNFARNMWIKFNLKWSDFMPESEVADFIKFNRLEYVENESKSPVIDHRETPEKHVKNVIDHIEHLLKEGTTADCIIDYSNGNIMVVDKLFIRGLTETLSNFSIHYKDNSYKLESETFQKFCIPVLQRYIDSNEDHQLECLYTLQLLVHGLEHPRGLLSELIGELYDAFVIQKESLCKWRDSKDQSAGKGVAVKSLNPFFNSLLNDDAN</sequence>
<feature type="compositionally biased region" description="Polar residues" evidence="6">
    <location>
        <begin position="632"/>
        <end position="644"/>
    </location>
</feature>
<dbReference type="InterPro" id="IPR003307">
    <property type="entry name" value="W2_domain"/>
</dbReference>
<dbReference type="InterPro" id="IPR049485">
    <property type="entry name" value="eIF4G1-like_eIF4E-bd"/>
</dbReference>
<dbReference type="Reactome" id="R-DME-1169408">
    <property type="pathway name" value="ISG15 antiviral mechanism"/>
</dbReference>
<accession>A8DZ29</accession>
<keyword evidence="4" id="KW-0810">Translation regulation</keyword>
<dbReference type="GO" id="GO:0008190">
    <property type="term" value="F:eukaryotic initiation factor 4E binding"/>
    <property type="evidence" value="ECO:0000353"/>
    <property type="project" value="FlyBase"/>
</dbReference>
<feature type="region of interest" description="Disordered" evidence="6">
    <location>
        <begin position="739"/>
        <end position="760"/>
    </location>
</feature>
<dbReference type="GO" id="GO:0000278">
    <property type="term" value="P:mitotic cell cycle"/>
    <property type="evidence" value="ECO:0007001"/>
    <property type="project" value="FlyBase"/>
</dbReference>
<dbReference type="Reactome" id="R-DME-72649">
    <property type="pathway name" value="Translation initiation complex formation"/>
</dbReference>
<dbReference type="OrthoDB" id="514777at2759"/>
<dbReference type="GeneID" id="43839"/>
<feature type="region of interest" description="Disordered" evidence="6">
    <location>
        <begin position="528"/>
        <end position="552"/>
    </location>
</feature>
<dbReference type="PROSITE" id="PS51363">
    <property type="entry name" value="W2"/>
    <property type="match status" value="1"/>
</dbReference>
<dbReference type="PaxDb" id="7227-FBpp0111817"/>
<dbReference type="CDD" id="cd11559">
    <property type="entry name" value="W2_eIF4G1_like"/>
    <property type="match status" value="1"/>
</dbReference>
<reference evidence="9 11" key="5">
    <citation type="journal article" date="2002" name="Genome Biol.">
        <title>Heterochromatic sequences in a Drosophila whole-genome shotgun assembly.</title>
        <authorList>
            <person name="Hoskins R.A."/>
            <person name="Smith C.D."/>
            <person name="Carlson J.W."/>
            <person name="Carvalho A.B."/>
            <person name="Halpern A."/>
            <person name="Kaminker J.S."/>
            <person name="Kennedy C."/>
            <person name="Mungall C.J."/>
            <person name="Sullivan B.A."/>
            <person name="Sutton G.G."/>
            <person name="Yasuhara J.C."/>
            <person name="Wakimoto B.T."/>
            <person name="Myers E.W."/>
            <person name="Celniker S.E."/>
            <person name="Rubin G.M."/>
            <person name="Karpen G.H."/>
        </authorList>
    </citation>
    <scope>NUCLEOTIDE SEQUENCE [LARGE SCALE GENOMIC DNA]</scope>
    <source>
        <strain evidence="11">Berkeley</strain>
    </source>
</reference>
<dbReference type="STRING" id="7227.FBpp0111817"/>
<feature type="compositionally biased region" description="Basic and acidic residues" evidence="6">
    <location>
        <begin position="1450"/>
        <end position="1460"/>
    </location>
</feature>
<keyword evidence="11" id="KW-1185">Reference proteome</keyword>
<evidence type="ECO:0000256" key="3">
    <source>
        <dbReference type="ARBA" id="ARBA00022553"/>
    </source>
</evidence>
<dbReference type="RefSeq" id="NP_001096852.1">
    <property type="nucleotide sequence ID" value="NM_001103382.2"/>
</dbReference>
<organism evidence="9 11">
    <name type="scientific">Drosophila melanogaster</name>
    <name type="common">Fruit fly</name>
    <dbReference type="NCBI Taxonomy" id="7227"/>
    <lineage>
        <taxon>Eukaryota</taxon>
        <taxon>Metazoa</taxon>
        <taxon>Ecdysozoa</taxon>
        <taxon>Arthropoda</taxon>
        <taxon>Hexapoda</taxon>
        <taxon>Insecta</taxon>
        <taxon>Pterygota</taxon>
        <taxon>Neoptera</taxon>
        <taxon>Endopterygota</taxon>
        <taxon>Diptera</taxon>
        <taxon>Brachycera</taxon>
        <taxon>Muscomorpha</taxon>
        <taxon>Ephydroidea</taxon>
        <taxon>Drosophilidae</taxon>
        <taxon>Drosophila</taxon>
        <taxon>Sophophora</taxon>
    </lineage>
</organism>
<evidence type="ECO:0000256" key="1">
    <source>
        <dbReference type="ARBA" id="ARBA00005775"/>
    </source>
</evidence>
<dbReference type="BioGRID-ORCS" id="43839">
    <property type="hits" value="0 hits in 3 CRISPR screens"/>
</dbReference>
<evidence type="ECO:0000256" key="6">
    <source>
        <dbReference type="SAM" id="MobiDB-lite"/>
    </source>
</evidence>
<dbReference type="GO" id="GO:0006417">
    <property type="term" value="P:regulation of translation"/>
    <property type="evidence" value="ECO:0000315"/>
    <property type="project" value="FlyBase"/>
</dbReference>
<reference evidence="9 11" key="7">
    <citation type="journal article" date="2007" name="Science">
        <title>The Release 5.1 annotation of Drosophila melanogaster heterochromatin.</title>
        <authorList>
            <person name="Smith C.D."/>
            <person name="Shu S."/>
            <person name="Mungall C.J."/>
            <person name="Karpen G.H."/>
        </authorList>
    </citation>
    <scope>NUCLEOTIDE SEQUENCE [LARGE SCALE GENOMIC DNA]</scope>
    <source>
        <strain evidence="11">Berkeley</strain>
    </source>
</reference>
<evidence type="ECO:0000313" key="9">
    <source>
        <dbReference type="EMBL" id="ABV53593.1"/>
    </source>
</evidence>
<reference evidence="9 11" key="11">
    <citation type="journal article" date="2015" name="Genome Res.">
        <title>The Release 6 reference sequence of the Drosophila melanogaster genome.</title>
        <authorList>
            <person name="Hoskins R.A."/>
            <person name="Carlson J.W."/>
            <person name="Wan K.H."/>
            <person name="Park S."/>
            <person name="Mendez I."/>
            <person name="Galle S.E."/>
            <person name="Booth B.W."/>
            <person name="Pfeiffer B.D."/>
            <person name="George R.A."/>
            <person name="Svirskas R."/>
            <person name="Krzywinski M."/>
            <person name="Schein J."/>
            <person name="Accardo M.C."/>
            <person name="Damia E."/>
            <person name="Messina G."/>
            <person name="Mendez-Lago M."/>
            <person name="de Pablos B."/>
            <person name="Demakova O.V."/>
            <person name="Andreyeva E.N."/>
            <person name="Boldyreva L.V."/>
            <person name="Marra M."/>
            <person name="Carvalho A.B."/>
            <person name="Dimitri P."/>
            <person name="Villasante A."/>
            <person name="Zhimulev I.F."/>
            <person name="Rubin G.M."/>
            <person name="Karpen G.H."/>
            <person name="Celniker S.E."/>
        </authorList>
    </citation>
    <scope>NUCLEOTIDE SEQUENCE [LARGE SCALE GENOMIC DNA]</scope>
    <source>
        <strain evidence="11">Berkeley</strain>
    </source>
</reference>
<name>A8DZ29_DROME</name>
<reference evidence="9 11" key="3">
    <citation type="journal article" date="2002" name="Genome Biol.">
        <title>Annotation of the Drosophila melanogaster euchromatic genome: a systematic review.</title>
        <authorList>
            <person name="Misra S."/>
            <person name="Crosby M.A."/>
            <person name="Mungall C.J."/>
            <person name="Matthews B.B."/>
            <person name="Campbell K.S."/>
            <person name="Hradecky P."/>
            <person name="Huang Y."/>
            <person name="Kaminker J.S."/>
            <person name="Millburn G.H."/>
            <person name="Prochnik S.E."/>
            <person name="Smith C.D."/>
            <person name="Tupy J.L."/>
            <person name="Whitfied E.J."/>
            <person name="Bayraktaroglu L."/>
            <person name="Berman B.P."/>
            <person name="Bettencourt B.R."/>
            <person name="Celniker S.E."/>
            <person name="de Grey A.D."/>
            <person name="Drysdale R.A."/>
            <person name="Harris N.L."/>
            <person name="Richter J."/>
            <person name="Russo S."/>
            <person name="Schroeder A.J."/>
            <person name="Shu S.Q."/>
            <person name="Stapleton M."/>
            <person name="Yamada C."/>
            <person name="Ashburner M."/>
            <person name="Gelbart W.M."/>
            <person name="Rubin G.M."/>
            <person name="Lewis S.E."/>
        </authorList>
    </citation>
    <scope>GENOME REANNOTATION</scope>
    <source>
        <strain evidence="11">Berkeley</strain>
    </source>
</reference>
<dbReference type="SUPFAM" id="SSF48371">
    <property type="entry name" value="ARM repeat"/>
    <property type="match status" value="3"/>
</dbReference>
<reference evidence="9 11" key="2">
    <citation type="journal article" date="2002" name="Genome Biol.">
        <title>Finishing a whole-genome shotgun: release 3 of the Drosophila melanogaster euchromatic genome sequence.</title>
        <authorList>
            <person name="Celniker S.E."/>
            <person name="Wheeler D.A."/>
            <person name="Kronmiller B."/>
            <person name="Carlson J.W."/>
            <person name="Halpern A."/>
            <person name="Patel S."/>
            <person name="Adams M."/>
            <person name="Champe M."/>
            <person name="Dugan S.P."/>
            <person name="Frise E."/>
            <person name="Hodgson A."/>
            <person name="George R.A."/>
            <person name="Hoskins R.A."/>
            <person name="Laverty T."/>
            <person name="Muzny D.M."/>
            <person name="Nelson C.R."/>
            <person name="Pacleb J.M."/>
            <person name="Park S."/>
            <person name="Pfeiffer B.D."/>
            <person name="Richards S."/>
            <person name="Sodergren E.J."/>
            <person name="Svirskas R."/>
            <person name="Tabor P.E."/>
            <person name="Wan K."/>
            <person name="Stapleton M."/>
            <person name="Sutton G.G."/>
            <person name="Venter C."/>
            <person name="Weinstock G."/>
            <person name="Scherer S.E."/>
            <person name="Myers E.W."/>
            <person name="Gibbs R.A."/>
            <person name="Rubin G.M."/>
        </authorList>
    </citation>
    <scope>NUCLEOTIDE SEQUENCE [LARGE SCALE GENOMIC DNA]</scope>
    <source>
        <strain evidence="11">Berkeley</strain>
    </source>
</reference>
<evidence type="ECO:0000256" key="5">
    <source>
        <dbReference type="ARBA" id="ARBA00022917"/>
    </source>
</evidence>
<feature type="region of interest" description="Disordered" evidence="6">
    <location>
        <begin position="29"/>
        <end position="62"/>
    </location>
</feature>
<feature type="region of interest" description="Disordered" evidence="6">
    <location>
        <begin position="279"/>
        <end position="319"/>
    </location>
</feature>
<dbReference type="Reactome" id="R-DME-72662">
    <property type="pathway name" value="Activation of the mRNA upon binding of the cap-binding complex and eIFs, and subsequent binding to 43S"/>
</dbReference>
<evidence type="ECO:0000313" key="11">
    <source>
        <dbReference type="Proteomes" id="UP000000803"/>
    </source>
</evidence>
<feature type="region of interest" description="Disordered" evidence="6">
    <location>
        <begin position="607"/>
        <end position="664"/>
    </location>
</feature>
<feature type="compositionally biased region" description="Low complexity" evidence="6">
    <location>
        <begin position="46"/>
        <end position="60"/>
    </location>
</feature>
<dbReference type="Reactome" id="R-DME-975956">
    <property type="pathway name" value="Nonsense Mediated Decay (NMD) independent of the Exon Junction Complex (EJC)"/>
</dbReference>
<keyword evidence="2 9" id="KW-0396">Initiation factor</keyword>
<feature type="compositionally biased region" description="Low complexity" evidence="6">
    <location>
        <begin position="1305"/>
        <end position="1321"/>
    </location>
</feature>
<dbReference type="SMART" id="SM00515">
    <property type="entry name" value="eIF5C"/>
    <property type="match status" value="1"/>
</dbReference>
<dbReference type="InParanoid" id="A8DZ29"/>
<comment type="similarity">
    <text evidence="1">Belongs to the eukaryotic initiation factor 4G family.</text>
</comment>
<dbReference type="Proteomes" id="UP000000803">
    <property type="component" value="Chromosome 4"/>
</dbReference>
<dbReference type="SMR" id="A8DZ29"/>
<feature type="region of interest" description="Disordered" evidence="6">
    <location>
        <begin position="807"/>
        <end position="839"/>
    </location>
</feature>
<feature type="region of interest" description="Disordered" evidence="6">
    <location>
        <begin position="1282"/>
        <end position="1366"/>
    </location>
</feature>
<dbReference type="UCSC" id="CG10811-RB">
    <property type="organism name" value="d. melanogaster"/>
</dbReference>
<dbReference type="PROSITE" id="PS51366">
    <property type="entry name" value="MI"/>
    <property type="match status" value="1"/>
</dbReference>
<reference evidence="9 11" key="4">
    <citation type="journal article" date="2002" name="Genome Biol.">
        <title>The transposable elements of the Drosophila melanogaster euchromatin: a genomics perspective.</title>
        <authorList>
            <person name="Kaminker J.S."/>
            <person name="Bergman C.M."/>
            <person name="Kronmiller B."/>
            <person name="Carlson J."/>
            <person name="Svirskas R."/>
            <person name="Patel S."/>
            <person name="Frise E."/>
            <person name="Wheeler D.A."/>
            <person name="Lewis S.E."/>
            <person name="Rubin G.M."/>
            <person name="Ashburner M."/>
            <person name="Celniker S.E."/>
        </authorList>
    </citation>
    <scope>NUCLEOTIDE SEQUENCE [LARGE SCALE GENOMIC DNA]</scope>
    <source>
        <strain evidence="11">Berkeley</strain>
    </source>
</reference>
<dbReference type="FunFam" id="1.25.40.180:FF:000042">
    <property type="entry name" value="Eukaryotic translation initiation factor 4 gamma"/>
    <property type="match status" value="1"/>
</dbReference>
<feature type="compositionally biased region" description="Basic and acidic residues" evidence="6">
    <location>
        <begin position="1429"/>
        <end position="1439"/>
    </location>
</feature>
<dbReference type="eggNOG" id="KOG0401">
    <property type="taxonomic scope" value="Eukaryota"/>
</dbReference>
<dbReference type="VEuPathDB" id="VectorBase:FBgn0023213"/>
<dbReference type="InterPro" id="IPR003891">
    <property type="entry name" value="Initiation_fac_eIF4g_MI"/>
</dbReference>
<dbReference type="AGR" id="FB:FBgn0023213"/>
<dbReference type="KEGG" id="dme:Dmel_CG10811"/>
<feature type="compositionally biased region" description="Polar residues" evidence="6">
    <location>
        <begin position="1511"/>
        <end position="1523"/>
    </location>
</feature>
<dbReference type="SMART" id="SM00543">
    <property type="entry name" value="MIF4G"/>
    <property type="match status" value="1"/>
</dbReference>
<evidence type="ECO:0000256" key="2">
    <source>
        <dbReference type="ARBA" id="ARBA00022540"/>
    </source>
</evidence>
<dbReference type="Pfam" id="PF02020">
    <property type="entry name" value="W2"/>
    <property type="match status" value="1"/>
</dbReference>
<keyword evidence="3" id="KW-0597">Phosphoprotein</keyword>
<dbReference type="PhylomeDB" id="A8DZ29"/>
<reference evidence="9 11" key="6">
    <citation type="journal article" date="2005" name="PLoS Comput. Biol.">
        <title>Combined evidence annotation of transposable elements in genome sequences.</title>
        <authorList>
            <person name="Quesneville H."/>
            <person name="Bergman C.M."/>
            <person name="Andrieu O."/>
            <person name="Autard D."/>
            <person name="Nouaud D."/>
            <person name="Ashburner M."/>
            <person name="Anxolabehere D."/>
        </authorList>
    </citation>
    <scope>NUCLEOTIDE SEQUENCE [LARGE SCALE GENOMIC DNA]</scope>
    <source>
        <strain evidence="11">Berkeley</strain>
    </source>
</reference>
<dbReference type="AlphaFoldDB" id="A8DZ29"/>
<dbReference type="GO" id="GO:0003729">
    <property type="term" value="F:mRNA binding"/>
    <property type="evidence" value="ECO:0000318"/>
    <property type="project" value="GO_Central"/>
</dbReference>
<reference evidence="9 11" key="9">
    <citation type="journal article" date="2015" name="G3 (Bethesda)">
        <title>Gene Model Annotations for Drosophila melanogaster: Impact of High-Throughput Data.</title>
        <authorList>
            <consortium name="FlyBase Consortium"/>
            <person name="Matthews B.B."/>
            <person name="Dos Santos G."/>
            <person name="Crosby M.A."/>
            <person name="Emmert D.B."/>
            <person name="St Pierre S.E."/>
            <person name="Gramates L.S."/>
            <person name="Zhou P."/>
            <person name="Schroeder A.J."/>
            <person name="Falls K."/>
            <person name="Strelets V."/>
            <person name="Russo S.M."/>
            <person name="Gelbart W.M."/>
            <person name="null"/>
        </authorList>
    </citation>
    <scope>NUCLEOTIDE SEQUENCE [LARGE SCALE GENOMIC DNA]</scope>
    <source>
        <strain evidence="11">Berkeley</strain>
    </source>
</reference>
<dbReference type="GO" id="GO:0006412">
    <property type="term" value="P:translation"/>
    <property type="evidence" value="ECO:0000314"/>
    <property type="project" value="FlyBase"/>
</dbReference>
<dbReference type="InterPro" id="IPR003890">
    <property type="entry name" value="MIF4G-like_typ-3"/>
</dbReference>
<dbReference type="FlyBase" id="FBgn0023213">
    <property type="gene designation" value="eIF4G1"/>
</dbReference>